<dbReference type="InterPro" id="IPR015802">
    <property type="entry name" value="Cu_amine_oxidase_N3"/>
</dbReference>
<evidence type="ECO:0000256" key="15">
    <source>
        <dbReference type="RuleBase" id="RU000672"/>
    </source>
</evidence>
<evidence type="ECO:0000313" key="20">
    <source>
        <dbReference type="Proteomes" id="UP000078544"/>
    </source>
</evidence>
<feature type="active site" description="Schiff-base intermediate with substrate; via topaquinone" evidence="13">
    <location>
        <position position="380"/>
    </location>
</feature>
<dbReference type="OrthoDB" id="5379943at2759"/>
<evidence type="ECO:0000256" key="9">
    <source>
        <dbReference type="ARBA" id="ARBA00023008"/>
    </source>
</evidence>
<name>A0A166NIP0_9HYPO</name>
<dbReference type="InterPro" id="IPR049947">
    <property type="entry name" value="Cu_Am_Ox_Cu-bd"/>
</dbReference>
<evidence type="ECO:0000256" key="8">
    <source>
        <dbReference type="ARBA" id="ARBA00023002"/>
    </source>
</evidence>
<evidence type="ECO:0000259" key="17">
    <source>
        <dbReference type="Pfam" id="PF02727"/>
    </source>
</evidence>
<dbReference type="InterPro" id="IPR015800">
    <property type="entry name" value="Cu_amine_oxidase_N2"/>
</dbReference>
<evidence type="ECO:0000313" key="19">
    <source>
        <dbReference type="EMBL" id="KZZ90280.1"/>
    </source>
</evidence>
<evidence type="ECO:0000256" key="3">
    <source>
        <dbReference type="ARBA" id="ARBA00001947"/>
    </source>
</evidence>
<organism evidence="19 20">
    <name type="scientific">Moelleriella libera RCEF 2490</name>
    <dbReference type="NCBI Taxonomy" id="1081109"/>
    <lineage>
        <taxon>Eukaryota</taxon>
        <taxon>Fungi</taxon>
        <taxon>Dikarya</taxon>
        <taxon>Ascomycota</taxon>
        <taxon>Pezizomycotina</taxon>
        <taxon>Sordariomycetes</taxon>
        <taxon>Hypocreomycetidae</taxon>
        <taxon>Hypocreales</taxon>
        <taxon>Clavicipitaceae</taxon>
        <taxon>Moelleriella</taxon>
    </lineage>
</organism>
<feature type="domain" description="Copper amine oxidase catalytic" evidence="16">
    <location>
        <begin position="220"/>
        <end position="626"/>
    </location>
</feature>
<feature type="domain" description="Copper amine oxidase N3-terminal" evidence="18">
    <location>
        <begin position="92"/>
        <end position="193"/>
    </location>
</feature>
<dbReference type="SUPFAM" id="SSF49998">
    <property type="entry name" value="Amine oxidase catalytic domain"/>
    <property type="match status" value="1"/>
</dbReference>
<comment type="caution">
    <text evidence="19">The sequence shown here is derived from an EMBL/GenBank/DDBJ whole genome shotgun (WGS) entry which is preliminary data.</text>
</comment>
<comment type="similarity">
    <text evidence="4 15">Belongs to the copper/topaquinone oxidase family.</text>
</comment>
<protein>
    <recommendedName>
        <fullName evidence="15">Amine oxidase</fullName>
        <ecNumber evidence="15">1.4.3.-</ecNumber>
    </recommendedName>
</protein>
<evidence type="ECO:0000256" key="10">
    <source>
        <dbReference type="ARBA" id="ARBA00023157"/>
    </source>
</evidence>
<sequence>MTPHPFDPLSASEIESTIAIVRALHADAQFHVVSAQEPRKAQLTQWVTDASSPYPPRIAEVVAITTSKVFEGLVDLASANIIKWERREGVQPIITLEELVAVERGCRVDPGVIKQCQLSGIAAEDMHKVYCDPWTIGHDARFGSERRFQQALMYYRPQMDHCQYQYPLDFCPVWDSLAKRVVAIDVPSVRRPLNNSPPLDYHHISLANRGGYRKDLRPISITQPAGVSFSVEKRWLSWQNWRFHIGFNYREGIVLHDVTFNDGGKSRSIFYRISLAEMVVPYGNPDHPHQRKHAFDLGEYGAGYMANSLSLGCDCKGAIHYLDAHLPTQNGGIRTIKNAVCIHEEDNGILFKHTDFRDDSTTVTRARKLVVQQVFTAANYEYAVQQDGTIQPEIRLTGILNTYAINADESTNGWGTRVHKGVNAHNHQHLFCLRIHPNIDGALNTVYMIDAMPSDAPVGSQDNLFGNAFYPKRTRFETIEQAMTDYNGATSRTWDIVNENVINPQSGKHVSYKLVSREVPSLLPKEGSLVWKRAAFARHAIHVIPHADDQLWPAGDHVPQTSGDAACGIAEWIGDGDKSIANTDIVLFHTFGLTHFPAPEDFPIMPAEPVSLLLRPRHFFECNPAMDVPPSYSITPSERARNINGFSHGDCDDSKEVNGVIASP</sequence>
<evidence type="ECO:0000256" key="5">
    <source>
        <dbReference type="ARBA" id="ARBA00011738"/>
    </source>
</evidence>
<evidence type="ECO:0000256" key="12">
    <source>
        <dbReference type="ARBA" id="ARBA00048032"/>
    </source>
</evidence>
<evidence type="ECO:0000256" key="13">
    <source>
        <dbReference type="PIRSR" id="PIRSR600269-50"/>
    </source>
</evidence>
<evidence type="ECO:0000256" key="14">
    <source>
        <dbReference type="PIRSR" id="PIRSR600269-51"/>
    </source>
</evidence>
<dbReference type="PROSITE" id="PS01164">
    <property type="entry name" value="COPPER_AMINE_OXID_1"/>
    <property type="match status" value="1"/>
</dbReference>
<evidence type="ECO:0000256" key="4">
    <source>
        <dbReference type="ARBA" id="ARBA00007983"/>
    </source>
</evidence>
<accession>A0A166NIP0</accession>
<dbReference type="GO" id="GO:0008131">
    <property type="term" value="F:primary methylamine oxidase activity"/>
    <property type="evidence" value="ECO:0007669"/>
    <property type="project" value="UniProtKB-EC"/>
</dbReference>
<dbReference type="Pfam" id="PF02727">
    <property type="entry name" value="Cu_amine_oxidN2"/>
    <property type="match status" value="1"/>
</dbReference>
<comment type="cofactor">
    <cofactor evidence="3">
        <name>Zn(2+)</name>
        <dbReference type="ChEBI" id="CHEBI:29105"/>
    </cofactor>
</comment>
<proteinExistence type="inferred from homology"/>
<dbReference type="GO" id="GO:0009308">
    <property type="term" value="P:amine metabolic process"/>
    <property type="evidence" value="ECO:0007669"/>
    <property type="project" value="UniProtKB-UniRule"/>
</dbReference>
<dbReference type="FunFam" id="3.10.450.40:FF:000014">
    <property type="entry name" value="Peroxisomal primary amine oxidase"/>
    <property type="match status" value="1"/>
</dbReference>
<evidence type="ECO:0000256" key="1">
    <source>
        <dbReference type="ARBA" id="ARBA00001935"/>
    </source>
</evidence>
<dbReference type="InterPro" id="IPR016182">
    <property type="entry name" value="Cu_amine_oxidase_N-reg"/>
</dbReference>
<dbReference type="EC" id="1.4.3.-" evidence="15"/>
<comment type="PTM">
    <text evidence="14 15">Topaquinone (TPQ) is generated by copper-dependent autoxidation of a specific tyrosyl residue.</text>
</comment>
<dbReference type="GO" id="GO:0005507">
    <property type="term" value="F:copper ion binding"/>
    <property type="evidence" value="ECO:0007669"/>
    <property type="project" value="InterPro"/>
</dbReference>
<evidence type="ECO:0000256" key="11">
    <source>
        <dbReference type="ARBA" id="ARBA00023211"/>
    </source>
</evidence>
<dbReference type="FunFam" id="2.70.98.20:FF:000001">
    <property type="entry name" value="Amine oxidase"/>
    <property type="match status" value="1"/>
</dbReference>
<dbReference type="InterPro" id="IPR015798">
    <property type="entry name" value="Cu_amine_oxidase_C"/>
</dbReference>
<feature type="active site" description="Proton acceptor" evidence="13">
    <location>
        <position position="296"/>
    </location>
</feature>
<dbReference type="InterPro" id="IPR036460">
    <property type="entry name" value="Cu_amine_oxidase_C_sf"/>
</dbReference>
<dbReference type="InterPro" id="IPR000269">
    <property type="entry name" value="Cu_amine_oxidase"/>
</dbReference>
<evidence type="ECO:0000259" key="18">
    <source>
        <dbReference type="Pfam" id="PF02728"/>
    </source>
</evidence>
<evidence type="ECO:0000259" key="16">
    <source>
        <dbReference type="Pfam" id="PF01179"/>
    </source>
</evidence>
<dbReference type="Gene3D" id="2.70.98.20">
    <property type="entry name" value="Copper amine oxidase, catalytic domain"/>
    <property type="match status" value="1"/>
</dbReference>
<dbReference type="Proteomes" id="UP000078544">
    <property type="component" value="Unassembled WGS sequence"/>
</dbReference>
<dbReference type="AlphaFoldDB" id="A0A166NIP0"/>
<keyword evidence="8 15" id="KW-0560">Oxidoreductase</keyword>
<dbReference type="Pfam" id="PF01179">
    <property type="entry name" value="Cu_amine_oxid"/>
    <property type="match status" value="1"/>
</dbReference>
<comment type="subunit">
    <text evidence="5">Homodimer.</text>
</comment>
<dbReference type="PANTHER" id="PTHR10638:SF86">
    <property type="entry name" value="COPPER AMINE OXIDASE 1-RELATED"/>
    <property type="match status" value="1"/>
</dbReference>
<keyword evidence="6 15" id="KW-0479">Metal-binding</keyword>
<keyword evidence="10" id="KW-1015">Disulfide bond</keyword>
<keyword evidence="11" id="KW-0464">Manganese</keyword>
<comment type="cofactor">
    <cofactor evidence="2">
        <name>Mn(2+)</name>
        <dbReference type="ChEBI" id="CHEBI:29035"/>
    </cofactor>
</comment>
<evidence type="ECO:0000256" key="2">
    <source>
        <dbReference type="ARBA" id="ARBA00001936"/>
    </source>
</evidence>
<comment type="cofactor">
    <cofactor evidence="15">
        <name>Cu cation</name>
        <dbReference type="ChEBI" id="CHEBI:23378"/>
    </cofactor>
    <text evidence="15">Contains 1 topaquinone per subunit.</text>
</comment>
<dbReference type="PANTHER" id="PTHR10638">
    <property type="entry name" value="COPPER AMINE OXIDASE"/>
    <property type="match status" value="1"/>
</dbReference>
<feature type="domain" description="Copper amine oxidase N2-terminal" evidence="17">
    <location>
        <begin position="4"/>
        <end position="85"/>
    </location>
</feature>
<dbReference type="GO" id="GO:0048038">
    <property type="term" value="F:quinone binding"/>
    <property type="evidence" value="ECO:0007669"/>
    <property type="project" value="InterPro"/>
</dbReference>
<feature type="modified residue" description="2',4',5'-topaquinone" evidence="14">
    <location>
        <position position="380"/>
    </location>
</feature>
<reference evidence="19 20" key="1">
    <citation type="journal article" date="2016" name="Genome Biol. Evol.">
        <title>Divergent and convergent evolution of fungal pathogenicity.</title>
        <authorList>
            <person name="Shang Y."/>
            <person name="Xiao G."/>
            <person name="Zheng P."/>
            <person name="Cen K."/>
            <person name="Zhan S."/>
            <person name="Wang C."/>
        </authorList>
    </citation>
    <scope>NUCLEOTIDE SEQUENCE [LARGE SCALE GENOMIC DNA]</scope>
    <source>
        <strain evidence="19 20">RCEF 2490</strain>
    </source>
</reference>
<evidence type="ECO:0000256" key="7">
    <source>
        <dbReference type="ARBA" id="ARBA00022772"/>
    </source>
</evidence>
<dbReference type="SUPFAM" id="SSF54416">
    <property type="entry name" value="Amine oxidase N-terminal region"/>
    <property type="match status" value="2"/>
</dbReference>
<dbReference type="InterPro" id="IPR049948">
    <property type="entry name" value="Cu_Am_ox_TPQ-bd"/>
</dbReference>
<evidence type="ECO:0000256" key="6">
    <source>
        <dbReference type="ARBA" id="ARBA00022723"/>
    </source>
</evidence>
<keyword evidence="20" id="KW-1185">Reference proteome</keyword>
<dbReference type="Pfam" id="PF02728">
    <property type="entry name" value="Cu_amine_oxidN3"/>
    <property type="match status" value="1"/>
</dbReference>
<comment type="catalytic activity">
    <reaction evidence="12">
        <text>a primary methyl amine + O2 + H2O = an aldehyde + H2O2 + NH4(+)</text>
        <dbReference type="Rhea" id="RHEA:16153"/>
        <dbReference type="ChEBI" id="CHEBI:15377"/>
        <dbReference type="ChEBI" id="CHEBI:15379"/>
        <dbReference type="ChEBI" id="CHEBI:16240"/>
        <dbReference type="ChEBI" id="CHEBI:17478"/>
        <dbReference type="ChEBI" id="CHEBI:28938"/>
        <dbReference type="ChEBI" id="CHEBI:228804"/>
        <dbReference type="EC" id="1.4.3.21"/>
    </reaction>
</comment>
<keyword evidence="7 13" id="KW-0801">TPQ</keyword>
<comment type="cofactor">
    <cofactor evidence="1">
        <name>Cu cation</name>
        <dbReference type="ChEBI" id="CHEBI:23378"/>
    </cofactor>
</comment>
<dbReference type="EMBL" id="AZGY01000022">
    <property type="protein sequence ID" value="KZZ90280.1"/>
    <property type="molecule type" value="Genomic_DNA"/>
</dbReference>
<dbReference type="Gene3D" id="3.10.450.40">
    <property type="match status" value="2"/>
</dbReference>
<keyword evidence="9 15" id="KW-0186">Copper</keyword>
<dbReference type="PROSITE" id="PS01165">
    <property type="entry name" value="COPPER_AMINE_OXID_2"/>
    <property type="match status" value="1"/>
</dbReference>
<gene>
    <name evidence="19" type="ORF">AAL_07381</name>
</gene>
<dbReference type="STRING" id="1081109.A0A166NIP0"/>